<evidence type="ECO:0000256" key="1">
    <source>
        <dbReference type="SAM" id="MobiDB-lite"/>
    </source>
</evidence>
<reference evidence="4 5" key="1">
    <citation type="submission" date="2014-08" db="EMBL/GenBank/DDBJ databases">
        <title>Complete genome sequence of Corynebacterium aquilae S-613T(T) (=DSM 44791(T)), isolated from the choana of a healthy golden eagle.</title>
        <authorList>
            <person name="Ruckert C."/>
            <person name="Albersmeier A."/>
            <person name="Winkler A."/>
            <person name="Kalinowski J."/>
        </authorList>
    </citation>
    <scope>NUCLEOTIDE SEQUENCE [LARGE SCALE GENOMIC DNA]</scope>
    <source>
        <strain evidence="4 5">S-613</strain>
    </source>
</reference>
<evidence type="ECO:0000256" key="2">
    <source>
        <dbReference type="SAM" id="SignalP"/>
    </source>
</evidence>
<dbReference type="PROSITE" id="PS51257">
    <property type="entry name" value="PROKAR_LIPOPROTEIN"/>
    <property type="match status" value="1"/>
</dbReference>
<dbReference type="Pfam" id="PF24837">
    <property type="entry name" value="AMIN-like"/>
    <property type="match status" value="1"/>
</dbReference>
<feature type="signal peptide" evidence="2">
    <location>
        <begin position="1"/>
        <end position="35"/>
    </location>
</feature>
<feature type="chain" id="PRO_5012634478" description="AMIN-like domain-containing protein" evidence="2">
    <location>
        <begin position="36"/>
        <end position="224"/>
    </location>
</feature>
<protein>
    <recommendedName>
        <fullName evidence="3">AMIN-like domain-containing protein</fullName>
    </recommendedName>
</protein>
<evidence type="ECO:0000313" key="5">
    <source>
        <dbReference type="Proteomes" id="UP000185478"/>
    </source>
</evidence>
<dbReference type="InterPro" id="IPR056303">
    <property type="entry name" value="AMIN-like"/>
</dbReference>
<keyword evidence="5" id="KW-1185">Reference proteome</keyword>
<dbReference type="Proteomes" id="UP000185478">
    <property type="component" value="Chromosome"/>
</dbReference>
<keyword evidence="2" id="KW-0732">Signal</keyword>
<evidence type="ECO:0000259" key="3">
    <source>
        <dbReference type="Pfam" id="PF24837"/>
    </source>
</evidence>
<sequence length="224" mass="22994">MFARVNTMTTHASTARQATLSILALAAAGSLVACSATDTASTSTTAAEPKSIAATSDTSTMASTATTRPSADAGLTPLGNANKEMKTLRPEAPSNLVVTGVRLGTHQGFDRVVFDLSGQGQPGWFIDYVDAPTQQASGLPLKTAGDTFLDVGIDGTAYPFEAGIKEPNLAPVDGPGPIVAQVTSGGTFEGRSQFIIGLNGGQHPYSVQVLTNPTRLVIDISQEG</sequence>
<feature type="domain" description="AMIN-like" evidence="3">
    <location>
        <begin position="97"/>
        <end position="221"/>
    </location>
</feature>
<dbReference type="STRING" id="1431546.CAQU_02355"/>
<dbReference type="AlphaFoldDB" id="A0A1L7CE63"/>
<feature type="compositionally biased region" description="Low complexity" evidence="1">
    <location>
        <begin position="39"/>
        <end position="71"/>
    </location>
</feature>
<dbReference type="EMBL" id="CP009245">
    <property type="protein sequence ID" value="APT84104.1"/>
    <property type="molecule type" value="Genomic_DNA"/>
</dbReference>
<gene>
    <name evidence="4" type="ORF">CAQU_02355</name>
</gene>
<accession>A0A1L7CE63</accession>
<proteinExistence type="predicted"/>
<dbReference type="KEGG" id="caqu:CAQU_02355"/>
<organism evidence="4 5">
    <name type="scientific">Corynebacterium aquilae DSM 44791</name>
    <dbReference type="NCBI Taxonomy" id="1431546"/>
    <lineage>
        <taxon>Bacteria</taxon>
        <taxon>Bacillati</taxon>
        <taxon>Actinomycetota</taxon>
        <taxon>Actinomycetes</taxon>
        <taxon>Mycobacteriales</taxon>
        <taxon>Corynebacteriaceae</taxon>
        <taxon>Corynebacterium</taxon>
    </lineage>
</organism>
<evidence type="ECO:0000313" key="4">
    <source>
        <dbReference type="EMBL" id="APT84104.1"/>
    </source>
</evidence>
<feature type="region of interest" description="Disordered" evidence="1">
    <location>
        <begin position="39"/>
        <end position="76"/>
    </location>
</feature>
<name>A0A1L7CE63_9CORY</name>